<dbReference type="EMBL" id="JBEUWX010000002">
    <property type="protein sequence ID" value="MFA9950238.1"/>
    <property type="molecule type" value="Genomic_DNA"/>
</dbReference>
<dbReference type="SUPFAM" id="SSF52922">
    <property type="entry name" value="TK C-terminal domain-like"/>
    <property type="match status" value="1"/>
</dbReference>
<reference evidence="2" key="1">
    <citation type="submission" date="2024-06" db="EMBL/GenBank/DDBJ databases">
        <title>Radixoralia hellwigii gen. nov., sp nov., isolated from a root canal in the human oral cavity.</title>
        <authorList>
            <person name="Bartsch S."/>
            <person name="Wittmer A."/>
            <person name="Schulz A.-K."/>
            <person name="Neumann-Schaal M."/>
            <person name="Wolf J."/>
            <person name="Gronow S."/>
            <person name="Tennert C."/>
            <person name="Haecker G."/>
            <person name="Cieplik F."/>
            <person name="Al-Ahmad A."/>
        </authorList>
    </citation>
    <scope>NUCLEOTIDE SEQUENCE [LARGE SCALE GENOMIC DNA]</scope>
    <source>
        <strain evidence="2">Wk13</strain>
    </source>
</reference>
<accession>A0ABV4UG51</accession>
<gene>
    <name evidence="1" type="ORF">ABCS64_07890</name>
</gene>
<comment type="caution">
    <text evidence="1">The sequence shown here is derived from an EMBL/GenBank/DDBJ whole genome shotgun (WGS) entry which is preliminary data.</text>
</comment>
<dbReference type="RefSeq" id="WP_418891305.1">
    <property type="nucleotide sequence ID" value="NZ_JBEUWX010000002.1"/>
</dbReference>
<dbReference type="Proteomes" id="UP001574673">
    <property type="component" value="Unassembled WGS sequence"/>
</dbReference>
<name>A0ABV4UG51_9RHOO</name>
<keyword evidence="2" id="KW-1185">Reference proteome</keyword>
<organism evidence="1 2">
    <name type="scientific">Dentiradicibacter hellwigii</name>
    <dbReference type="NCBI Taxonomy" id="3149053"/>
    <lineage>
        <taxon>Bacteria</taxon>
        <taxon>Pseudomonadati</taxon>
        <taxon>Pseudomonadota</taxon>
        <taxon>Betaproteobacteria</taxon>
        <taxon>Rhodocyclales</taxon>
        <taxon>Rhodocyclaceae</taxon>
        <taxon>Dentiradicibacter</taxon>
    </lineage>
</organism>
<protein>
    <recommendedName>
        <fullName evidence="3">Transketolase C-terminal domain-containing protein</fullName>
    </recommendedName>
</protein>
<evidence type="ECO:0008006" key="3">
    <source>
        <dbReference type="Google" id="ProtNLM"/>
    </source>
</evidence>
<dbReference type="Gene3D" id="3.40.50.920">
    <property type="match status" value="1"/>
</dbReference>
<evidence type="ECO:0000313" key="1">
    <source>
        <dbReference type="EMBL" id="MFA9950238.1"/>
    </source>
</evidence>
<dbReference type="InterPro" id="IPR009014">
    <property type="entry name" value="Transketo_C/PFOR_II"/>
</dbReference>
<sequence length="51" mass="5790">MLVKHCPVPQEFVGIEDTFTESGDYEKLLAKYGLSAAHIADKAEKVLRRKR</sequence>
<evidence type="ECO:0000313" key="2">
    <source>
        <dbReference type="Proteomes" id="UP001574673"/>
    </source>
</evidence>
<proteinExistence type="predicted"/>